<proteinExistence type="predicted"/>
<dbReference type="SMART" id="SM00225">
    <property type="entry name" value="BTB"/>
    <property type="match status" value="1"/>
</dbReference>
<feature type="domain" description="BTB" evidence="1">
    <location>
        <begin position="139"/>
        <end position="206"/>
    </location>
</feature>
<evidence type="ECO:0000313" key="2">
    <source>
        <dbReference type="EMBL" id="EGT54262.1"/>
    </source>
</evidence>
<dbReference type="SUPFAM" id="SSF54695">
    <property type="entry name" value="POZ domain"/>
    <property type="match status" value="1"/>
</dbReference>
<dbReference type="Proteomes" id="UP000008068">
    <property type="component" value="Unassembled WGS sequence"/>
</dbReference>
<name>G0MFY0_CAEBE</name>
<dbReference type="STRING" id="135651.G0MFY0"/>
<dbReference type="OrthoDB" id="5862257at2759"/>
<keyword evidence="3" id="KW-1185">Reference proteome</keyword>
<gene>
    <name evidence="2" type="ORF">CAEBREN_28480</name>
</gene>
<dbReference type="HOGENOM" id="CLU_036654_0_1_1"/>
<dbReference type="InParanoid" id="G0MFY0"/>
<dbReference type="EMBL" id="GL379792">
    <property type="protein sequence ID" value="EGT54262.1"/>
    <property type="molecule type" value="Genomic_DNA"/>
</dbReference>
<dbReference type="eggNOG" id="ENOG502RFNH">
    <property type="taxonomic scope" value="Eukaryota"/>
</dbReference>
<dbReference type="InterPro" id="IPR011333">
    <property type="entry name" value="SKP1/BTB/POZ_sf"/>
</dbReference>
<dbReference type="Gene3D" id="3.30.710.10">
    <property type="entry name" value="Potassium Channel Kv1.1, Chain A"/>
    <property type="match status" value="1"/>
</dbReference>
<accession>G0MFY0</accession>
<dbReference type="CDD" id="cd18186">
    <property type="entry name" value="BTB_POZ_ZBTB_KLHL-like"/>
    <property type="match status" value="1"/>
</dbReference>
<reference evidence="3" key="1">
    <citation type="submission" date="2011-07" db="EMBL/GenBank/DDBJ databases">
        <authorList>
            <consortium name="Caenorhabditis brenneri Sequencing and Analysis Consortium"/>
            <person name="Wilson R.K."/>
        </authorList>
    </citation>
    <scope>NUCLEOTIDE SEQUENCE [LARGE SCALE GENOMIC DNA]</scope>
    <source>
        <strain evidence="3">PB2801</strain>
    </source>
</reference>
<organism evidence="3">
    <name type="scientific">Caenorhabditis brenneri</name>
    <name type="common">Nematode worm</name>
    <dbReference type="NCBI Taxonomy" id="135651"/>
    <lineage>
        <taxon>Eukaryota</taxon>
        <taxon>Metazoa</taxon>
        <taxon>Ecdysozoa</taxon>
        <taxon>Nematoda</taxon>
        <taxon>Chromadorea</taxon>
        <taxon>Rhabditida</taxon>
        <taxon>Rhabditina</taxon>
        <taxon>Rhabditomorpha</taxon>
        <taxon>Rhabditoidea</taxon>
        <taxon>Rhabditidae</taxon>
        <taxon>Peloderinae</taxon>
        <taxon>Caenorhabditis</taxon>
    </lineage>
</organism>
<dbReference type="PANTHER" id="PTHR22744:SF16">
    <property type="entry name" value="BTB DOMAIN-CONTAINING PROTEIN"/>
    <property type="match status" value="1"/>
</dbReference>
<dbReference type="InterPro" id="IPR000210">
    <property type="entry name" value="BTB/POZ_dom"/>
</dbReference>
<evidence type="ECO:0000313" key="3">
    <source>
        <dbReference type="Proteomes" id="UP000008068"/>
    </source>
</evidence>
<dbReference type="AlphaFoldDB" id="G0MFY0"/>
<dbReference type="PANTHER" id="PTHR22744">
    <property type="entry name" value="HELIX LOOP HELIX PROTEIN 21-RELATED"/>
    <property type="match status" value="1"/>
</dbReference>
<dbReference type="Pfam" id="PF00651">
    <property type="entry name" value="BTB"/>
    <property type="match status" value="1"/>
</dbReference>
<protein>
    <recommendedName>
        <fullName evidence="1">BTB domain-containing protein</fullName>
    </recommendedName>
</protein>
<dbReference type="FunCoup" id="G0MFY0">
    <property type="interactions" value="2"/>
</dbReference>
<sequence length="297" mass="34337">MTDQPITHKSVRAQIPQAGAVLETTNKNGIKCEWRGGNNYLQNLRDDHFSWCFDWSELRQNGVDGLSGYIMVAAENNPSFSRKIDVNLTENPQVIETTVEAAPNSLFGNRFMYEYHLLPYFNQEEEVSYDELFLPSELNDTILVIDEKRLHVNRAFLSIHSDFFRALFSSKFKEGHMDEIPIEDVSYADFGLLMSTIYPKTVFPNDKTVEKLLELADRFLIPSVIGHVEYHLLHNSRINSEKIIWMADKYGMTKLFKKCLDELNTNEKAKKLHTSPEYKKLSKDAKAEILDVVMKMI</sequence>
<dbReference type="PROSITE" id="PS50097">
    <property type="entry name" value="BTB"/>
    <property type="match status" value="1"/>
</dbReference>
<evidence type="ECO:0000259" key="1">
    <source>
        <dbReference type="PROSITE" id="PS50097"/>
    </source>
</evidence>